<dbReference type="RefSeq" id="WP_328962369.1">
    <property type="nucleotide sequence ID" value="NZ_CP108090.1"/>
</dbReference>
<evidence type="ECO:0000313" key="2">
    <source>
        <dbReference type="Proteomes" id="UP001432039"/>
    </source>
</evidence>
<proteinExistence type="predicted"/>
<accession>A0ABZ1TDE6</accession>
<evidence type="ECO:0000313" key="1">
    <source>
        <dbReference type="EMBL" id="WUQ13396.1"/>
    </source>
</evidence>
<reference evidence="1" key="1">
    <citation type="submission" date="2022-10" db="EMBL/GenBank/DDBJ databases">
        <title>The complete genomes of actinobacterial strains from the NBC collection.</title>
        <authorList>
            <person name="Joergensen T.S."/>
            <person name="Alvarez Arevalo M."/>
            <person name="Sterndorff E.B."/>
            <person name="Faurdal D."/>
            <person name="Vuksanovic O."/>
            <person name="Mourched A.-S."/>
            <person name="Charusanti P."/>
            <person name="Shaw S."/>
            <person name="Blin K."/>
            <person name="Weber T."/>
        </authorList>
    </citation>
    <scope>NUCLEOTIDE SEQUENCE</scope>
    <source>
        <strain evidence="1">NBC_00248</strain>
    </source>
</reference>
<dbReference type="EMBL" id="CP108090">
    <property type="protein sequence ID" value="WUQ13396.1"/>
    <property type="molecule type" value="Genomic_DNA"/>
</dbReference>
<sequence>MTEAVAGELRRLAGGAGQRWTPENPLLRLGASNVVQKLDSCEIRELPLAYSQEAIDELERVLRQLRDFEAAQNARFNRPTGSVASAHKHTGEAHSIVNALRTQARNRKTVLLTNDGGAIAIARQNGIPWKHVGQILIELGCEDSEITPEDLYKDCVSITAKFASLPAAYQPAGPSDFVCTKTSDGSCPQCP</sequence>
<organism evidence="1 2">
    <name type="scientific">Streptomyces virginiae</name>
    <name type="common">Streptomyces cinnamonensis</name>
    <dbReference type="NCBI Taxonomy" id="1961"/>
    <lineage>
        <taxon>Bacteria</taxon>
        <taxon>Bacillati</taxon>
        <taxon>Actinomycetota</taxon>
        <taxon>Actinomycetes</taxon>
        <taxon>Kitasatosporales</taxon>
        <taxon>Streptomycetaceae</taxon>
        <taxon>Streptomyces</taxon>
    </lineage>
</organism>
<evidence type="ECO:0008006" key="3">
    <source>
        <dbReference type="Google" id="ProtNLM"/>
    </source>
</evidence>
<protein>
    <recommendedName>
        <fullName evidence="3">PIN domain-containing protein</fullName>
    </recommendedName>
</protein>
<name>A0ABZ1TDE6_STRVG</name>
<dbReference type="Proteomes" id="UP001432039">
    <property type="component" value="Chromosome"/>
</dbReference>
<keyword evidence="2" id="KW-1185">Reference proteome</keyword>
<gene>
    <name evidence="1" type="ORF">OG517_19205</name>
</gene>